<proteinExistence type="predicted"/>
<dbReference type="CDD" id="cd12087">
    <property type="entry name" value="TM_EGFR-like"/>
    <property type="match status" value="1"/>
</dbReference>
<dbReference type="AlphaFoldDB" id="A0A2B7WPZ1"/>
<protein>
    <submittedName>
        <fullName evidence="7">Uncharacterized protein</fullName>
    </submittedName>
</protein>
<keyword evidence="4 6" id="KW-0472">Membrane</keyword>
<dbReference type="GO" id="GO:0071944">
    <property type="term" value="C:cell periphery"/>
    <property type="evidence" value="ECO:0007669"/>
    <property type="project" value="UniProtKB-ARBA"/>
</dbReference>
<evidence type="ECO:0000256" key="5">
    <source>
        <dbReference type="SAM" id="MobiDB-lite"/>
    </source>
</evidence>
<keyword evidence="8" id="KW-1185">Reference proteome</keyword>
<accession>A0A2B7WPZ1</accession>
<evidence type="ECO:0000256" key="6">
    <source>
        <dbReference type="SAM" id="Phobius"/>
    </source>
</evidence>
<dbReference type="PANTHER" id="PTHR15549">
    <property type="entry name" value="PAIRED IMMUNOGLOBULIN-LIKE TYPE 2 RECEPTOR"/>
    <property type="match status" value="1"/>
</dbReference>
<feature type="compositionally biased region" description="Polar residues" evidence="5">
    <location>
        <begin position="174"/>
        <end position="197"/>
    </location>
</feature>
<dbReference type="STRING" id="1447875.A0A2B7WPZ1"/>
<sequence>MASSESPPRIHRKFHQGLVEGKKRMHRSSNIPLRAVTTLILLFYGNAILAQREDRRPLSSPDVGWKITTESGSRSAMRIVCGYGETFTKSESYYTCCPTSAESDCALPTTCSGNTLLYPGDKKKDCESNACASILIYESAPSENLLGTQLVCRYGQLGDSSPWTAYRNFPDTTASATQSTKTNAAPASSTTLARETNSGSSDSPSRKKSSSSKAWIAGAVIGVIAGAVLIGVLGFCIARRKFRQKPSSSKDDDTVPVVDNASAGGIEDADSIHTKAAELHNYDRAELHFEQRPVELSHFGTNVVEMPVQHDRRIVAELDGAPVRRGYP</sequence>
<evidence type="ECO:0000313" key="8">
    <source>
        <dbReference type="Proteomes" id="UP000223968"/>
    </source>
</evidence>
<dbReference type="Proteomes" id="UP000223968">
    <property type="component" value="Unassembled WGS sequence"/>
</dbReference>
<reference evidence="7 8" key="1">
    <citation type="submission" date="2017-10" db="EMBL/GenBank/DDBJ databases">
        <title>Comparative genomics in systemic dimorphic fungi from Ajellomycetaceae.</title>
        <authorList>
            <person name="Munoz J.F."/>
            <person name="Mcewen J.G."/>
            <person name="Clay O.K."/>
            <person name="Cuomo C.A."/>
        </authorList>
    </citation>
    <scope>NUCLEOTIDE SEQUENCE [LARGE SCALE GENOMIC DNA]</scope>
    <source>
        <strain evidence="7 8">UAMH5409</strain>
    </source>
</reference>
<evidence type="ECO:0000313" key="7">
    <source>
        <dbReference type="EMBL" id="PGG98648.1"/>
    </source>
</evidence>
<name>A0A2B7WPZ1_9EURO</name>
<evidence type="ECO:0000256" key="2">
    <source>
        <dbReference type="ARBA" id="ARBA00022692"/>
    </source>
</evidence>
<comment type="subcellular location">
    <subcellularLocation>
        <location evidence="1">Membrane</location>
        <topology evidence="1">Single-pass membrane protein</topology>
    </subcellularLocation>
</comment>
<dbReference type="EMBL" id="PDNB01000220">
    <property type="protein sequence ID" value="PGG98648.1"/>
    <property type="molecule type" value="Genomic_DNA"/>
</dbReference>
<dbReference type="PANTHER" id="PTHR15549:SF26">
    <property type="entry name" value="AXIAL BUDDING PATTERN PROTEIN 2-RELATED"/>
    <property type="match status" value="1"/>
</dbReference>
<feature type="region of interest" description="Disordered" evidence="5">
    <location>
        <begin position="174"/>
        <end position="209"/>
    </location>
</feature>
<dbReference type="GO" id="GO:0016020">
    <property type="term" value="C:membrane"/>
    <property type="evidence" value="ECO:0007669"/>
    <property type="project" value="UniProtKB-SubCell"/>
</dbReference>
<comment type="caution">
    <text evidence="7">The sequence shown here is derived from an EMBL/GenBank/DDBJ whole genome shotgun (WGS) entry which is preliminary data.</text>
</comment>
<keyword evidence="3 6" id="KW-1133">Transmembrane helix</keyword>
<gene>
    <name evidence="7" type="ORF">AJ79_08803</name>
</gene>
<evidence type="ECO:0000256" key="3">
    <source>
        <dbReference type="ARBA" id="ARBA00022989"/>
    </source>
</evidence>
<dbReference type="OrthoDB" id="4179078at2759"/>
<evidence type="ECO:0000256" key="1">
    <source>
        <dbReference type="ARBA" id="ARBA00004167"/>
    </source>
</evidence>
<keyword evidence="2 6" id="KW-0812">Transmembrane</keyword>
<feature type="transmembrane region" description="Helical" evidence="6">
    <location>
        <begin position="214"/>
        <end position="238"/>
    </location>
</feature>
<organism evidence="7 8">
    <name type="scientific">Helicocarpus griseus UAMH5409</name>
    <dbReference type="NCBI Taxonomy" id="1447875"/>
    <lineage>
        <taxon>Eukaryota</taxon>
        <taxon>Fungi</taxon>
        <taxon>Dikarya</taxon>
        <taxon>Ascomycota</taxon>
        <taxon>Pezizomycotina</taxon>
        <taxon>Eurotiomycetes</taxon>
        <taxon>Eurotiomycetidae</taxon>
        <taxon>Onygenales</taxon>
        <taxon>Ajellomycetaceae</taxon>
        <taxon>Helicocarpus</taxon>
    </lineage>
</organism>
<evidence type="ECO:0000256" key="4">
    <source>
        <dbReference type="ARBA" id="ARBA00023136"/>
    </source>
</evidence>
<dbReference type="InterPro" id="IPR051694">
    <property type="entry name" value="Immunoregulatory_rcpt-like"/>
</dbReference>